<feature type="domain" description="Na+/H+ antiporter MnhB subunit-related protein" evidence="8">
    <location>
        <begin position="96"/>
        <end position="212"/>
    </location>
</feature>
<keyword evidence="4 7" id="KW-0812">Transmembrane</keyword>
<dbReference type="InterPro" id="IPR050622">
    <property type="entry name" value="CPA3_antiporter_subunitB"/>
</dbReference>
<dbReference type="AlphaFoldDB" id="W4LJA1"/>
<reference evidence="10 11" key="1">
    <citation type="journal article" date="2014" name="Nature">
        <title>An environmental bacterial taxon with a large and distinct metabolic repertoire.</title>
        <authorList>
            <person name="Wilson M.C."/>
            <person name="Mori T."/>
            <person name="Ruckert C."/>
            <person name="Uria A.R."/>
            <person name="Helf M.J."/>
            <person name="Takada K."/>
            <person name="Gernert C."/>
            <person name="Steffens U.A."/>
            <person name="Heycke N."/>
            <person name="Schmitt S."/>
            <person name="Rinke C."/>
            <person name="Helfrich E.J."/>
            <person name="Brachmann A.O."/>
            <person name="Gurgui C."/>
            <person name="Wakimoto T."/>
            <person name="Kracht M."/>
            <person name="Crusemann M."/>
            <person name="Hentschel U."/>
            <person name="Abe I."/>
            <person name="Matsunaga S."/>
            <person name="Kalinowski J."/>
            <person name="Takeyama H."/>
            <person name="Piel J."/>
        </authorList>
    </citation>
    <scope>NUCLEOTIDE SEQUENCE [LARGE SCALE GENOMIC DNA]</scope>
    <source>
        <strain evidence="11">TSY1</strain>
    </source>
</reference>
<dbReference type="HOGENOM" id="CLU_069132_0_0_7"/>
<dbReference type="PANTHER" id="PTHR33932:SF4">
    <property type="entry name" value="NA(+)_H(+) ANTIPORTER SUBUNIT B"/>
    <property type="match status" value="1"/>
</dbReference>
<comment type="similarity">
    <text evidence="2">Belongs to the CPA3 antiporters (TC 2.A.63) subunit B family.</text>
</comment>
<feature type="transmembrane region" description="Helical" evidence="7">
    <location>
        <begin position="100"/>
        <end position="120"/>
    </location>
</feature>
<dbReference type="EMBL" id="AZHW01000596">
    <property type="protein sequence ID" value="ETW97989.1"/>
    <property type="molecule type" value="Genomic_DNA"/>
</dbReference>
<feature type="transmembrane region" description="Helical" evidence="7">
    <location>
        <begin position="62"/>
        <end position="79"/>
    </location>
</feature>
<evidence type="ECO:0000256" key="4">
    <source>
        <dbReference type="ARBA" id="ARBA00022692"/>
    </source>
</evidence>
<evidence type="ECO:0000256" key="1">
    <source>
        <dbReference type="ARBA" id="ARBA00004651"/>
    </source>
</evidence>
<gene>
    <name evidence="10" type="ORF">ETSY1_20575</name>
</gene>
<keyword evidence="11" id="KW-1185">Reference proteome</keyword>
<comment type="subcellular location">
    <subcellularLocation>
        <location evidence="1">Cell membrane</location>
        <topology evidence="1">Multi-pass membrane protein</topology>
    </subcellularLocation>
</comment>
<dbReference type="GO" id="GO:0005886">
    <property type="term" value="C:plasma membrane"/>
    <property type="evidence" value="ECO:0007669"/>
    <property type="project" value="UniProtKB-SubCell"/>
</dbReference>
<evidence type="ECO:0000256" key="6">
    <source>
        <dbReference type="ARBA" id="ARBA00023136"/>
    </source>
</evidence>
<dbReference type="InterPro" id="IPR007182">
    <property type="entry name" value="MnhB"/>
</dbReference>
<feature type="domain" description="MrpA C-terminal/MbhE" evidence="9">
    <location>
        <begin position="6"/>
        <end position="85"/>
    </location>
</feature>
<dbReference type="Proteomes" id="UP000019141">
    <property type="component" value="Unassembled WGS sequence"/>
</dbReference>
<feature type="transmembrane region" description="Helical" evidence="7">
    <location>
        <begin position="192"/>
        <end position="216"/>
    </location>
</feature>
<keyword evidence="6 7" id="KW-0472">Membrane</keyword>
<evidence type="ECO:0000313" key="11">
    <source>
        <dbReference type="Proteomes" id="UP000019141"/>
    </source>
</evidence>
<evidence type="ECO:0000256" key="2">
    <source>
        <dbReference type="ARBA" id="ARBA00009425"/>
    </source>
</evidence>
<accession>W4LJA1</accession>
<dbReference type="Pfam" id="PF04039">
    <property type="entry name" value="MnhB"/>
    <property type="match status" value="1"/>
</dbReference>
<keyword evidence="5 7" id="KW-1133">Transmembrane helix</keyword>
<proteinExistence type="inferred from homology"/>
<evidence type="ECO:0000256" key="5">
    <source>
        <dbReference type="ARBA" id="ARBA00022989"/>
    </source>
</evidence>
<evidence type="ECO:0000259" key="8">
    <source>
        <dbReference type="Pfam" id="PF04039"/>
    </source>
</evidence>
<keyword evidence="3" id="KW-1003">Cell membrane</keyword>
<evidence type="ECO:0000259" key="9">
    <source>
        <dbReference type="Pfam" id="PF20501"/>
    </source>
</evidence>
<evidence type="ECO:0000313" key="10">
    <source>
        <dbReference type="EMBL" id="ETW97989.1"/>
    </source>
</evidence>
<feature type="transmembrane region" description="Helical" evidence="7">
    <location>
        <begin position="126"/>
        <end position="143"/>
    </location>
</feature>
<comment type="caution">
    <text evidence="10">The sequence shown here is derived from an EMBL/GenBank/DDBJ whole genome shotgun (WGS) entry which is preliminary data.</text>
</comment>
<organism evidence="10 11">
    <name type="scientific">Entotheonella factor</name>
    <dbReference type="NCBI Taxonomy" id="1429438"/>
    <lineage>
        <taxon>Bacteria</taxon>
        <taxon>Pseudomonadati</taxon>
        <taxon>Nitrospinota/Tectimicrobiota group</taxon>
        <taxon>Candidatus Tectimicrobiota</taxon>
        <taxon>Candidatus Entotheonellia</taxon>
        <taxon>Candidatus Entotheonellales</taxon>
        <taxon>Candidatus Entotheonellaceae</taxon>
        <taxon>Candidatus Entotheonella</taxon>
    </lineage>
</organism>
<evidence type="ECO:0000256" key="3">
    <source>
        <dbReference type="ARBA" id="ARBA00022475"/>
    </source>
</evidence>
<evidence type="ECO:0000256" key="7">
    <source>
        <dbReference type="SAM" id="Phobius"/>
    </source>
</evidence>
<dbReference type="PATRIC" id="fig|1429438.4.peg.3998"/>
<protein>
    <submittedName>
        <fullName evidence="10">Uncharacterized protein</fullName>
    </submittedName>
</protein>
<feature type="transmembrane region" description="Helical" evidence="7">
    <location>
        <begin position="155"/>
        <end position="180"/>
    </location>
</feature>
<dbReference type="InterPro" id="IPR046806">
    <property type="entry name" value="MrpA_C/MbhE"/>
</dbReference>
<dbReference type="Pfam" id="PF20501">
    <property type="entry name" value="MbhE"/>
    <property type="match status" value="1"/>
</dbReference>
<name>W4LJA1_ENTF1</name>
<sequence length="237" mass="24678">MRTIRITLGLLITCLVLALGWAVWGLPFGQSGLRDTVQAEMPRSGVDNPVTAVLLNFRGYDTLLEVGVLLIALLGVWSLPGGSRPQGMTTPDAPGILAAFARLLAPLMVLVAAYLTWVGAKAPGGAFQGAAVLGAVGVLFLLMQRQFIHHVPGWAPGWVLRVLAGVGFAIFLGVALVGLAAGGRLLEYPTGWTGSLILIIELVLTVSIAVILVGLFPGGPHPESPSDIGPPRGKDTL</sequence>
<dbReference type="PANTHER" id="PTHR33932">
    <property type="entry name" value="NA(+)/H(+) ANTIPORTER SUBUNIT B"/>
    <property type="match status" value="1"/>
</dbReference>